<dbReference type="AlphaFoldDB" id="A0A091C059"/>
<dbReference type="GO" id="GO:0032259">
    <property type="term" value="P:methylation"/>
    <property type="evidence" value="ECO:0007669"/>
    <property type="project" value="UniProtKB-KW"/>
</dbReference>
<dbReference type="InterPro" id="IPR029063">
    <property type="entry name" value="SAM-dependent_MTases_sf"/>
</dbReference>
<dbReference type="Proteomes" id="UP000029380">
    <property type="component" value="Unassembled WGS sequence"/>
</dbReference>
<dbReference type="EC" id="2.1.1.-" evidence="1"/>
<organism evidence="1 2">
    <name type="scientific">Tetragenococcus muriaticus PMC-11-5</name>
    <dbReference type="NCBI Taxonomy" id="1302649"/>
    <lineage>
        <taxon>Bacteria</taxon>
        <taxon>Bacillati</taxon>
        <taxon>Bacillota</taxon>
        <taxon>Bacilli</taxon>
        <taxon>Lactobacillales</taxon>
        <taxon>Enterococcaceae</taxon>
        <taxon>Tetragenococcus</taxon>
    </lineage>
</organism>
<dbReference type="PANTHER" id="PTHR38451:SF1">
    <property type="entry name" value="TRNA (ADENINE(22)-N(1))-METHYLTRANSFERASE"/>
    <property type="match status" value="1"/>
</dbReference>
<protein>
    <submittedName>
        <fullName evidence="1">Putative tRNA-m1A22 methylase</fullName>
        <ecNumber evidence="1">2.1.1.-</ecNumber>
    </submittedName>
</protein>
<dbReference type="SUPFAM" id="SSF53335">
    <property type="entry name" value="S-adenosyl-L-methionine-dependent methyltransferases"/>
    <property type="match status" value="1"/>
</dbReference>
<dbReference type="Gene3D" id="3.40.50.150">
    <property type="entry name" value="Vaccinia Virus protein VP39"/>
    <property type="match status" value="1"/>
</dbReference>
<comment type="caution">
    <text evidence="1">The sequence shown here is derived from an EMBL/GenBank/DDBJ whole genome shotgun (WGS) entry which is preliminary data.</text>
</comment>
<evidence type="ECO:0000313" key="2">
    <source>
        <dbReference type="Proteomes" id="UP000029380"/>
    </source>
</evidence>
<keyword evidence="1" id="KW-0489">Methyltransferase</keyword>
<dbReference type="PATRIC" id="fig|1302649.3.peg.1479"/>
<accession>A0A091C059</accession>
<proteinExistence type="predicted"/>
<dbReference type="PANTHER" id="PTHR38451">
    <property type="entry name" value="TRNA (ADENINE(22)-N(1))-METHYLTRANSFERASE"/>
    <property type="match status" value="1"/>
</dbReference>
<dbReference type="RefSeq" id="WP_331279537.1">
    <property type="nucleotide sequence ID" value="NZ_JPVU01000160.1"/>
</dbReference>
<name>A0A091C059_9ENTE</name>
<sequence>MNAHMLSTRLAQIASFVPEQARLADIGSDHAYLPVYLASTGKIDFAIAGEIAQGPLQAATSQIKNYGFTHTIIPRLADGLAAIQAEDQIDTIIIAGMGGLFDQKDSDRRTSRRYFDQ</sequence>
<dbReference type="GO" id="GO:0008168">
    <property type="term" value="F:methyltransferase activity"/>
    <property type="evidence" value="ECO:0007669"/>
    <property type="project" value="UniProtKB-KW"/>
</dbReference>
<keyword evidence="1" id="KW-0808">Transferase</keyword>
<dbReference type="EMBL" id="JPVU01000160">
    <property type="protein sequence ID" value="KFN91246.1"/>
    <property type="molecule type" value="Genomic_DNA"/>
</dbReference>
<dbReference type="Pfam" id="PF12847">
    <property type="entry name" value="Methyltransf_18"/>
    <property type="match status" value="1"/>
</dbReference>
<reference evidence="1 2" key="1">
    <citation type="submission" date="2014-08" db="EMBL/GenBank/DDBJ databases">
        <title>Genome sequence of Tetragenococcus muriaticus.</title>
        <authorList>
            <person name="Chuea-nongthon C."/>
            <person name="Rodtong S."/>
            <person name="Yongsawatdigul J."/>
            <person name="Steele J.L."/>
            <person name="Liu X.-y."/>
            <person name="Speers J."/>
            <person name="Glasner J.D."/>
            <person name="Neeno-Eckwall E.C."/>
        </authorList>
    </citation>
    <scope>NUCLEOTIDE SEQUENCE [LARGE SCALE GENOMIC DNA]</scope>
    <source>
        <strain evidence="1 2">PMC-11-5</strain>
    </source>
</reference>
<gene>
    <name evidence="1" type="ORF">TMUPMC115_1475</name>
</gene>
<evidence type="ECO:0000313" key="1">
    <source>
        <dbReference type="EMBL" id="KFN91246.1"/>
    </source>
</evidence>